<evidence type="ECO:0000313" key="1">
    <source>
        <dbReference type="EMBL" id="JAH45018.1"/>
    </source>
</evidence>
<reference evidence="1" key="2">
    <citation type="journal article" date="2015" name="Fish Shellfish Immunol.">
        <title>Early steps in the European eel (Anguilla anguilla)-Vibrio vulnificus interaction in the gills: Role of the RtxA13 toxin.</title>
        <authorList>
            <person name="Callol A."/>
            <person name="Pajuelo D."/>
            <person name="Ebbesson L."/>
            <person name="Teles M."/>
            <person name="MacKenzie S."/>
            <person name="Amaro C."/>
        </authorList>
    </citation>
    <scope>NUCLEOTIDE SEQUENCE</scope>
</reference>
<accession>A0A0E9SWU5</accession>
<name>A0A0E9SWU5_ANGAN</name>
<reference evidence="1" key="1">
    <citation type="submission" date="2014-11" db="EMBL/GenBank/DDBJ databases">
        <authorList>
            <person name="Amaro Gonzalez C."/>
        </authorList>
    </citation>
    <scope>NUCLEOTIDE SEQUENCE</scope>
</reference>
<organism evidence="1">
    <name type="scientific">Anguilla anguilla</name>
    <name type="common">European freshwater eel</name>
    <name type="synonym">Muraena anguilla</name>
    <dbReference type="NCBI Taxonomy" id="7936"/>
    <lineage>
        <taxon>Eukaryota</taxon>
        <taxon>Metazoa</taxon>
        <taxon>Chordata</taxon>
        <taxon>Craniata</taxon>
        <taxon>Vertebrata</taxon>
        <taxon>Euteleostomi</taxon>
        <taxon>Actinopterygii</taxon>
        <taxon>Neopterygii</taxon>
        <taxon>Teleostei</taxon>
        <taxon>Anguilliformes</taxon>
        <taxon>Anguillidae</taxon>
        <taxon>Anguilla</taxon>
    </lineage>
</organism>
<sequence>MGSAVGRTDCDTHRCRGKYPQIILNINQQHMLHVIVHLA</sequence>
<proteinExistence type="predicted"/>
<protein>
    <submittedName>
        <fullName evidence="1">Uncharacterized protein</fullName>
    </submittedName>
</protein>
<dbReference type="AlphaFoldDB" id="A0A0E9SWU5"/>
<dbReference type="EMBL" id="GBXM01063559">
    <property type="protein sequence ID" value="JAH45018.1"/>
    <property type="molecule type" value="Transcribed_RNA"/>
</dbReference>